<dbReference type="Pfam" id="PF05189">
    <property type="entry name" value="RTC_insert"/>
    <property type="match status" value="1"/>
</dbReference>
<dbReference type="InterPro" id="IPR036553">
    <property type="entry name" value="RPTC_insert"/>
</dbReference>
<dbReference type="CDD" id="cd00875">
    <property type="entry name" value="RNA_Cyclase_Class_I"/>
    <property type="match status" value="1"/>
</dbReference>
<dbReference type="GO" id="GO:0004521">
    <property type="term" value="F:RNA endonuclease activity"/>
    <property type="evidence" value="ECO:0007669"/>
    <property type="project" value="TreeGrafter"/>
</dbReference>
<dbReference type="NCBIfam" id="TIGR03400">
    <property type="entry name" value="18S_RNA_Rcl1p"/>
    <property type="match status" value="1"/>
</dbReference>
<dbReference type="GO" id="GO:0005730">
    <property type="term" value="C:nucleolus"/>
    <property type="evidence" value="ECO:0007669"/>
    <property type="project" value="UniProtKB-SubCell"/>
</dbReference>
<dbReference type="InterPro" id="IPR016443">
    <property type="entry name" value="RNA3'_term_phos_cyc_type_2"/>
</dbReference>
<dbReference type="InterPro" id="IPR037136">
    <property type="entry name" value="RNA3'_phos_cyclase_dom_sf"/>
</dbReference>
<protein>
    <recommendedName>
        <fullName evidence="9">RNA 3'-terminal phosphate cyclase-like protein</fullName>
    </recommendedName>
</protein>
<dbReference type="InterPro" id="IPR020719">
    <property type="entry name" value="RNA3'_term_phos_cycl-like_CS"/>
</dbReference>
<comment type="similarity">
    <text evidence="2">Belongs to the RNA 3'-terminal cyclase family. Type 2 subfamily.</text>
</comment>
<dbReference type="Proteomes" id="UP001217754">
    <property type="component" value="Chromosome 1"/>
</dbReference>
<evidence type="ECO:0000259" key="6">
    <source>
        <dbReference type="Pfam" id="PF05189"/>
    </source>
</evidence>
<sequence>MAGDEDERLVRFTGHAYFRQRLVLATLSSRPVRIDKIRPDDEEPGIRDFEAGFLRLLEKLTNGSTVEINYTGTSVYYRPGIVFGGAVTHDCGLSRSIGYFFEWIVLLAPFAKQEIALTLRGITTGMGDMGVDTLRTVTLPQLAMFMPLDSVSMLASSMELRIAKRGAPPQGGGEVFFRAPLIATLRPLNFVEPGRIRKIRGIASAVRVSPQMSNRMIDAARSVLNRYIPDLYLFSDVYRGEESGKSPGYAMSLVATSTTGTLHSSEATSAPGVTPEDVGLQAARQLLSEIQGGGCIDRSHQPMALVLMALGPEDVAKVRLGALTPQAVQCLRDIRDTLGVVFKIKPVPDTEEHIFSCVGVGFRGYKRVN</sequence>
<keyword evidence="4" id="KW-0539">Nucleus</keyword>
<feature type="domain" description="RNA 3'-terminal phosphate cyclase insert" evidence="6">
    <location>
        <begin position="191"/>
        <end position="291"/>
    </location>
</feature>
<evidence type="ECO:0000313" key="7">
    <source>
        <dbReference type="EMBL" id="WFD38052.1"/>
    </source>
</evidence>
<accession>A0AAF0J8W2</accession>
<keyword evidence="3" id="KW-0690">Ribosome biogenesis</keyword>
<evidence type="ECO:0000313" key="8">
    <source>
        <dbReference type="Proteomes" id="UP001217754"/>
    </source>
</evidence>
<evidence type="ECO:0000259" key="5">
    <source>
        <dbReference type="Pfam" id="PF01137"/>
    </source>
</evidence>
<evidence type="ECO:0000256" key="3">
    <source>
        <dbReference type="ARBA" id="ARBA00022517"/>
    </source>
</evidence>
<organism evidence="7 8">
    <name type="scientific">Malassezia japonica</name>
    <dbReference type="NCBI Taxonomy" id="223818"/>
    <lineage>
        <taxon>Eukaryota</taxon>
        <taxon>Fungi</taxon>
        <taxon>Dikarya</taxon>
        <taxon>Basidiomycota</taxon>
        <taxon>Ustilaginomycotina</taxon>
        <taxon>Malasseziomycetes</taxon>
        <taxon>Malasseziales</taxon>
        <taxon>Malasseziaceae</taxon>
        <taxon>Malassezia</taxon>
    </lineage>
</organism>
<dbReference type="PROSITE" id="PS01287">
    <property type="entry name" value="RTC"/>
    <property type="match status" value="1"/>
</dbReference>
<dbReference type="AlphaFoldDB" id="A0AAF0J8W2"/>
<dbReference type="InterPro" id="IPR023797">
    <property type="entry name" value="RNA3'_phos_cyclase_dom"/>
</dbReference>
<evidence type="ECO:0000256" key="1">
    <source>
        <dbReference type="ARBA" id="ARBA00004604"/>
    </source>
</evidence>
<evidence type="ECO:0000256" key="2">
    <source>
        <dbReference type="ARBA" id="ARBA00007089"/>
    </source>
</evidence>
<evidence type="ECO:0008006" key="9">
    <source>
        <dbReference type="Google" id="ProtNLM"/>
    </source>
</evidence>
<feature type="domain" description="RNA 3'-terminal phosphate cyclase" evidence="5">
    <location>
        <begin position="11"/>
        <end position="344"/>
    </location>
</feature>
<dbReference type="Gene3D" id="3.30.360.20">
    <property type="entry name" value="RNA 3'-terminal phosphate cyclase, insert domain"/>
    <property type="match status" value="1"/>
</dbReference>
<dbReference type="Gene3D" id="3.65.10.20">
    <property type="entry name" value="RNA 3'-terminal phosphate cyclase domain"/>
    <property type="match status" value="1"/>
</dbReference>
<proteinExistence type="inferred from homology"/>
<reference evidence="7" key="1">
    <citation type="submission" date="2023-03" db="EMBL/GenBank/DDBJ databases">
        <title>Mating type loci evolution in Malassezia.</title>
        <authorList>
            <person name="Coelho M.A."/>
        </authorList>
    </citation>
    <scope>NUCLEOTIDE SEQUENCE</scope>
    <source>
        <strain evidence="7">CBS 9431</strain>
    </source>
</reference>
<evidence type="ECO:0000256" key="4">
    <source>
        <dbReference type="ARBA" id="ARBA00023242"/>
    </source>
</evidence>
<dbReference type="InterPro" id="IPR000228">
    <property type="entry name" value="RNA3'_term_phos_cyc"/>
</dbReference>
<name>A0AAF0J8W2_9BASI</name>
<dbReference type="InterPro" id="IPR013792">
    <property type="entry name" value="RNA3'P_cycl/enolpyr_Trfase_a/b"/>
</dbReference>
<dbReference type="Pfam" id="PF01137">
    <property type="entry name" value="RTC"/>
    <property type="match status" value="1"/>
</dbReference>
<dbReference type="FunFam" id="3.30.360.20:FF:000004">
    <property type="entry name" value="18S rRNA biogenesis protein"/>
    <property type="match status" value="1"/>
</dbReference>
<dbReference type="PIRSF" id="PIRSF005378">
    <property type="entry name" value="RNA3'_term_phos_cycl_euk"/>
    <property type="match status" value="1"/>
</dbReference>
<dbReference type="PANTHER" id="PTHR11096">
    <property type="entry name" value="RNA 3' TERMINAL PHOSPHATE CYCLASE"/>
    <property type="match status" value="1"/>
</dbReference>
<dbReference type="GO" id="GO:0000479">
    <property type="term" value="P:endonucleolytic cleavage of tricistronic rRNA transcript (SSU-rRNA, 5.8S rRNA, LSU-rRNA)"/>
    <property type="evidence" value="ECO:0007669"/>
    <property type="project" value="TreeGrafter"/>
</dbReference>
<keyword evidence="8" id="KW-1185">Reference proteome</keyword>
<dbReference type="PANTHER" id="PTHR11096:SF1">
    <property type="entry name" value="RNA 3'-TERMINAL PHOSPHATE CYCLASE-LIKE PROTEIN"/>
    <property type="match status" value="1"/>
</dbReference>
<dbReference type="EMBL" id="CP119958">
    <property type="protein sequence ID" value="WFD38052.1"/>
    <property type="molecule type" value="Genomic_DNA"/>
</dbReference>
<dbReference type="RefSeq" id="XP_060120949.1">
    <property type="nucleotide sequence ID" value="XM_060264966.1"/>
</dbReference>
<dbReference type="GeneID" id="85224649"/>
<comment type="subcellular location">
    <subcellularLocation>
        <location evidence="1">Nucleus</location>
        <location evidence="1">Nucleolus</location>
    </subcellularLocation>
</comment>
<dbReference type="InterPro" id="IPR013791">
    <property type="entry name" value="RNA3'-term_phos_cycl_insert"/>
</dbReference>
<gene>
    <name evidence="7" type="ORF">MJAP1_001000</name>
</gene>
<dbReference type="SUPFAM" id="SSF55205">
    <property type="entry name" value="EPT/RTPC-like"/>
    <property type="match status" value="1"/>
</dbReference>